<keyword evidence="3" id="KW-1185">Reference proteome</keyword>
<comment type="caution">
    <text evidence="2">The sequence shown here is derived from an EMBL/GenBank/DDBJ whole genome shotgun (WGS) entry which is preliminary data.</text>
</comment>
<dbReference type="Proteomes" id="UP000596827">
    <property type="component" value="Unassembled WGS sequence"/>
</dbReference>
<keyword evidence="1" id="KW-1133">Transmembrane helix</keyword>
<evidence type="ECO:0000313" key="2">
    <source>
        <dbReference type="EMBL" id="MBC5765734.1"/>
    </source>
</evidence>
<protein>
    <submittedName>
        <fullName evidence="2">Uncharacterized protein</fullName>
    </submittedName>
</protein>
<gene>
    <name evidence="2" type="ORF">H8R02_14795</name>
</gene>
<name>A0A923MAF9_9BURK</name>
<dbReference type="AlphaFoldDB" id="A0A923MAF9"/>
<organism evidence="2 3">
    <name type="scientific">Ramlibacter albus</name>
    <dbReference type="NCBI Taxonomy" id="2079448"/>
    <lineage>
        <taxon>Bacteria</taxon>
        <taxon>Pseudomonadati</taxon>
        <taxon>Pseudomonadota</taxon>
        <taxon>Betaproteobacteria</taxon>
        <taxon>Burkholderiales</taxon>
        <taxon>Comamonadaceae</taxon>
        <taxon>Ramlibacter</taxon>
    </lineage>
</organism>
<proteinExistence type="predicted"/>
<evidence type="ECO:0000256" key="1">
    <source>
        <dbReference type="SAM" id="Phobius"/>
    </source>
</evidence>
<keyword evidence="1" id="KW-0812">Transmembrane</keyword>
<accession>A0A923MAF9</accession>
<reference evidence="2" key="1">
    <citation type="submission" date="2020-08" db="EMBL/GenBank/DDBJ databases">
        <title>Ramlibacter sp. GTP1 16S ribosomal RNA gene genome sequencing and assembly.</title>
        <authorList>
            <person name="Kang M."/>
        </authorList>
    </citation>
    <scope>NUCLEOTIDE SEQUENCE</scope>
    <source>
        <strain evidence="2">GTP1</strain>
    </source>
</reference>
<sequence>MATSSSPQPLAPEAEGATRGNISSTWLILAAAVAFVAIAQISLGGSSETRECKREAQENASVARAMGGEERFIEMCMELQKKVREVSQRR</sequence>
<feature type="transmembrane region" description="Helical" evidence="1">
    <location>
        <begin position="26"/>
        <end position="45"/>
    </location>
</feature>
<keyword evidence="1" id="KW-0472">Membrane</keyword>
<dbReference type="RefSeq" id="WP_187082209.1">
    <property type="nucleotide sequence ID" value="NZ_JACORU010000005.1"/>
</dbReference>
<evidence type="ECO:0000313" key="3">
    <source>
        <dbReference type="Proteomes" id="UP000596827"/>
    </source>
</evidence>
<dbReference type="EMBL" id="JACORU010000005">
    <property type="protein sequence ID" value="MBC5765734.1"/>
    <property type="molecule type" value="Genomic_DNA"/>
</dbReference>